<dbReference type="Proteomes" id="UP001231189">
    <property type="component" value="Unassembled WGS sequence"/>
</dbReference>
<accession>A0AAD8R623</accession>
<keyword evidence="1" id="KW-1133">Transmembrane helix</keyword>
<reference evidence="2" key="1">
    <citation type="submission" date="2023-07" db="EMBL/GenBank/DDBJ databases">
        <title>A chromosome-level genome assembly of Lolium multiflorum.</title>
        <authorList>
            <person name="Chen Y."/>
            <person name="Copetti D."/>
            <person name="Kolliker R."/>
            <person name="Studer B."/>
        </authorList>
    </citation>
    <scope>NUCLEOTIDE SEQUENCE</scope>
    <source>
        <strain evidence="2">02402/16</strain>
        <tissue evidence="2">Leaf</tissue>
    </source>
</reference>
<name>A0AAD8R623_LOLMU</name>
<evidence type="ECO:0000313" key="3">
    <source>
        <dbReference type="Proteomes" id="UP001231189"/>
    </source>
</evidence>
<dbReference type="InterPro" id="IPR004158">
    <property type="entry name" value="DUF247_pln"/>
</dbReference>
<evidence type="ECO:0000256" key="1">
    <source>
        <dbReference type="SAM" id="Phobius"/>
    </source>
</evidence>
<proteinExistence type="predicted"/>
<protein>
    <submittedName>
        <fullName evidence="2">Uncharacterized protein</fullName>
    </submittedName>
</protein>
<keyword evidence="1" id="KW-0812">Transmembrane</keyword>
<dbReference type="EMBL" id="JAUUTY010000006">
    <property type="protein sequence ID" value="KAK1613694.1"/>
    <property type="molecule type" value="Genomic_DNA"/>
</dbReference>
<dbReference type="AlphaFoldDB" id="A0AAD8R623"/>
<dbReference type="PANTHER" id="PTHR31549:SF265">
    <property type="match status" value="1"/>
</dbReference>
<comment type="caution">
    <text evidence="2">The sequence shown here is derived from an EMBL/GenBank/DDBJ whole genome shotgun (WGS) entry which is preliminary data.</text>
</comment>
<feature type="transmembrane region" description="Helical" evidence="1">
    <location>
        <begin position="521"/>
        <end position="541"/>
    </location>
</feature>
<keyword evidence="3" id="KW-1185">Reference proteome</keyword>
<organism evidence="2 3">
    <name type="scientific">Lolium multiflorum</name>
    <name type="common">Italian ryegrass</name>
    <name type="synonym">Lolium perenne subsp. multiflorum</name>
    <dbReference type="NCBI Taxonomy" id="4521"/>
    <lineage>
        <taxon>Eukaryota</taxon>
        <taxon>Viridiplantae</taxon>
        <taxon>Streptophyta</taxon>
        <taxon>Embryophyta</taxon>
        <taxon>Tracheophyta</taxon>
        <taxon>Spermatophyta</taxon>
        <taxon>Magnoliopsida</taxon>
        <taxon>Liliopsida</taxon>
        <taxon>Poales</taxon>
        <taxon>Poaceae</taxon>
        <taxon>BOP clade</taxon>
        <taxon>Pooideae</taxon>
        <taxon>Poodae</taxon>
        <taxon>Poeae</taxon>
        <taxon>Poeae Chloroplast Group 2 (Poeae type)</taxon>
        <taxon>Loliodinae</taxon>
        <taxon>Loliinae</taxon>
        <taxon>Lolium</taxon>
    </lineage>
</organism>
<keyword evidence="1" id="KW-0472">Membrane</keyword>
<evidence type="ECO:0000313" key="2">
    <source>
        <dbReference type="EMBL" id="KAK1613694.1"/>
    </source>
</evidence>
<sequence>MLLEESVVDDILPMGLEALYIRCPQAKKGCASSCPAIMEPAAAWDRPCELQLANWTVEEPVADLPLPVEYASIDIPGDCGIQAYEYDVQQLLVEYYSAASRRYSTSEKAKISNDSHARSVVNQVLGEFEADMNMMKEKMHRYPTRLGVVDKSYTVPRIVAIGPYHHGLEHLKQAEKVKHVTACHCIGDVQLLEDMYQKFVPVADEARGFYDKDVMEGISYDDFRHMMFFDACFLVQYMAMQGTTRRDRNRIDGSLQRFLRPNRHDIFHDVMLLENQLPWTVVETVMSFVADASIPMKFVYRRRYCMQPDDHRETPEEEESFHWDDKYRPPHLLGLLRYYIVGRRSDIHEENPEPKPKNMSFSVSALDLAEIGIKLKANKTMQLLDMHLNQEGAVFTELSLAPLSLDRDRASYLVNMAALELCTIESFGAATDEDSAVCSYVLLLANLVSREEEVQELRERGLLQRGGGLSNEEALRFFTSFQRLRFGPCYYRIMEQIEAYRENNWTKTKLHAFLHNHKKTIAAVVTGIGAVGGIIGTLLSIKKSV</sequence>
<dbReference type="Pfam" id="PF03140">
    <property type="entry name" value="DUF247"/>
    <property type="match status" value="1"/>
</dbReference>
<dbReference type="PANTHER" id="PTHR31549">
    <property type="entry name" value="PROTEIN, PUTATIVE (DUF247)-RELATED-RELATED"/>
    <property type="match status" value="1"/>
</dbReference>
<gene>
    <name evidence="2" type="ORF">QYE76_019211</name>
</gene>